<gene>
    <name evidence="1" type="ORF">SORDD05_01242</name>
</gene>
<dbReference type="EMBL" id="LQOG01000031">
    <property type="protein sequence ID" value="KXT60075.1"/>
    <property type="molecule type" value="Genomic_DNA"/>
</dbReference>
<sequence>MKNTKENNIQKVLWHIKQHCNYIENNHSSNDIQAELFNLKTSVETLLQVLNNEKPYPNLDREEVF</sequence>
<organism evidence="1 2">
    <name type="scientific">Streptococcus oralis</name>
    <dbReference type="NCBI Taxonomy" id="1303"/>
    <lineage>
        <taxon>Bacteria</taxon>
        <taxon>Bacillati</taxon>
        <taxon>Bacillota</taxon>
        <taxon>Bacilli</taxon>
        <taxon>Lactobacillales</taxon>
        <taxon>Streptococcaceae</taxon>
        <taxon>Streptococcus</taxon>
    </lineage>
</organism>
<name>A0A139M8H5_STROR</name>
<dbReference type="PATRIC" id="fig|1303.76.peg.1292"/>
<protein>
    <submittedName>
        <fullName evidence="1">Uncharacterized protein</fullName>
    </submittedName>
</protein>
<comment type="caution">
    <text evidence="1">The sequence shown here is derived from an EMBL/GenBank/DDBJ whole genome shotgun (WGS) entry which is preliminary data.</text>
</comment>
<dbReference type="RefSeq" id="WP_061418055.1">
    <property type="nucleotide sequence ID" value="NZ_KQ969038.1"/>
</dbReference>
<accession>A0A139M8H5</accession>
<dbReference type="Proteomes" id="UP000070541">
    <property type="component" value="Unassembled WGS sequence"/>
</dbReference>
<dbReference type="AlphaFoldDB" id="A0A139M8H5"/>
<evidence type="ECO:0000313" key="1">
    <source>
        <dbReference type="EMBL" id="KXT60075.1"/>
    </source>
</evidence>
<proteinExistence type="predicted"/>
<evidence type="ECO:0000313" key="2">
    <source>
        <dbReference type="Proteomes" id="UP000070541"/>
    </source>
</evidence>
<reference evidence="1 2" key="1">
    <citation type="submission" date="2016-01" db="EMBL/GenBank/DDBJ databases">
        <title>Highly variable Streptococcus oralis are common among viridans streptococci isolated from primates.</title>
        <authorList>
            <person name="Denapaite D."/>
            <person name="Rieger M."/>
            <person name="Koendgen S."/>
            <person name="Brueckner R."/>
            <person name="Ochigava I."/>
            <person name="Kappeler P."/>
            <person name="Maetz-Rensing K."/>
            <person name="Leendertz F."/>
            <person name="Hakenbeck R."/>
        </authorList>
    </citation>
    <scope>NUCLEOTIDE SEQUENCE [LARGE SCALE GENOMIC DNA]</scope>
    <source>
        <strain evidence="1 2">DD05</strain>
    </source>
</reference>